<evidence type="ECO:0000256" key="6">
    <source>
        <dbReference type="ARBA" id="ARBA00023211"/>
    </source>
</evidence>
<dbReference type="InterPro" id="IPR000086">
    <property type="entry name" value="NUDIX_hydrolase_dom"/>
</dbReference>
<sequence length="263" mass="30205">MKNNLIPAATVLVLKDSDNGMEVLIVKRSKKPPFENLYVFPGGKIDEGDNHKDWELYCDGFNDLSASKILNLRSCGLSYWIACIRECFEEVGILMATKRSGEKLDLLGKEKIKFDDYRKELIDQNISFLTICKEEDLVLSTKNIAPLSHWITPQFETKRFDTRFFIAYLPEKQTVKHDGMEITQSIWINPQEALKKAIEGDMQMILPTTENLKLCADFDNAEDMLSSQKNPTKNDIKPILPKFFKDNGSWNVLFPGDDGYENY</sequence>
<evidence type="ECO:0000256" key="2">
    <source>
        <dbReference type="ARBA" id="ARBA00001946"/>
    </source>
</evidence>
<reference evidence="8 9" key="1">
    <citation type="submission" date="2019-02" db="EMBL/GenBank/DDBJ databases">
        <title>Prokaryotic population dynamics and viral predation in marine succession experiment using metagenomics: the confinement effect.</title>
        <authorList>
            <person name="Haro-Moreno J.M."/>
            <person name="Rodriguez-Valera F."/>
            <person name="Lopez-Perez M."/>
        </authorList>
    </citation>
    <scope>NUCLEOTIDE SEQUENCE [LARGE SCALE GENOMIC DNA]</scope>
    <source>
        <strain evidence="8">MED-G162</strain>
    </source>
</reference>
<evidence type="ECO:0000259" key="7">
    <source>
        <dbReference type="PROSITE" id="PS51462"/>
    </source>
</evidence>
<comment type="cofactor">
    <cofactor evidence="2">
        <name>Mg(2+)</name>
        <dbReference type="ChEBI" id="CHEBI:18420"/>
    </cofactor>
</comment>
<dbReference type="PROSITE" id="PS51462">
    <property type="entry name" value="NUDIX"/>
    <property type="match status" value="1"/>
</dbReference>
<dbReference type="CDD" id="cd18870">
    <property type="entry name" value="NUDIX_AcylCoAdiphos_Nudt19"/>
    <property type="match status" value="1"/>
</dbReference>
<keyword evidence="4 8" id="KW-0378">Hydrolase</keyword>
<evidence type="ECO:0000256" key="3">
    <source>
        <dbReference type="ARBA" id="ARBA00022723"/>
    </source>
</evidence>
<dbReference type="PANTHER" id="PTHR12318:SF0">
    <property type="entry name" value="ACYL-COENZYME A DIPHOSPHATASE NUDT19"/>
    <property type="match status" value="1"/>
</dbReference>
<keyword evidence="6" id="KW-0464">Manganese</keyword>
<evidence type="ECO:0000256" key="5">
    <source>
        <dbReference type="ARBA" id="ARBA00022842"/>
    </source>
</evidence>
<feature type="domain" description="Nudix hydrolase" evidence="7">
    <location>
        <begin position="4"/>
        <end position="210"/>
    </location>
</feature>
<dbReference type="InterPro" id="IPR039121">
    <property type="entry name" value="NUDT19"/>
</dbReference>
<dbReference type="Gene3D" id="3.90.79.10">
    <property type="entry name" value="Nucleoside Triphosphate Pyrophosphohydrolase"/>
    <property type="match status" value="1"/>
</dbReference>
<name>A0A520MZS1_9GAMM</name>
<evidence type="ECO:0000313" key="9">
    <source>
        <dbReference type="Proteomes" id="UP000319384"/>
    </source>
</evidence>
<dbReference type="Proteomes" id="UP000319384">
    <property type="component" value="Unassembled WGS sequence"/>
</dbReference>
<evidence type="ECO:0000313" key="8">
    <source>
        <dbReference type="EMBL" id="RZO26673.1"/>
    </source>
</evidence>
<dbReference type="GO" id="GO:0016818">
    <property type="term" value="F:hydrolase activity, acting on acid anhydrides, in phosphorus-containing anhydrides"/>
    <property type="evidence" value="ECO:0007669"/>
    <property type="project" value="InterPro"/>
</dbReference>
<dbReference type="InterPro" id="IPR015797">
    <property type="entry name" value="NUDIX_hydrolase-like_dom_sf"/>
</dbReference>
<keyword evidence="5" id="KW-0460">Magnesium</keyword>
<dbReference type="PANTHER" id="PTHR12318">
    <property type="entry name" value="TESTOSTERONE-REGULATED PROTEIN RP2"/>
    <property type="match status" value="1"/>
</dbReference>
<protein>
    <submittedName>
        <fullName evidence="8">NUDIX hydrolase</fullName>
    </submittedName>
</protein>
<keyword evidence="3" id="KW-0479">Metal-binding</keyword>
<evidence type="ECO:0000256" key="4">
    <source>
        <dbReference type="ARBA" id="ARBA00022801"/>
    </source>
</evidence>
<evidence type="ECO:0000256" key="1">
    <source>
        <dbReference type="ARBA" id="ARBA00001936"/>
    </source>
</evidence>
<dbReference type="AlphaFoldDB" id="A0A520MZS1"/>
<comment type="caution">
    <text evidence="8">The sequence shown here is derived from an EMBL/GenBank/DDBJ whole genome shotgun (WGS) entry which is preliminary data.</text>
</comment>
<proteinExistence type="predicted"/>
<accession>A0A520MZS1</accession>
<gene>
    <name evidence="8" type="ORF">EVA95_01845</name>
</gene>
<dbReference type="GO" id="GO:0046872">
    <property type="term" value="F:metal ion binding"/>
    <property type="evidence" value="ECO:0007669"/>
    <property type="project" value="UniProtKB-KW"/>
</dbReference>
<comment type="cofactor">
    <cofactor evidence="1">
        <name>Mn(2+)</name>
        <dbReference type="ChEBI" id="CHEBI:29035"/>
    </cofactor>
</comment>
<dbReference type="SUPFAM" id="SSF55811">
    <property type="entry name" value="Nudix"/>
    <property type="match status" value="1"/>
</dbReference>
<dbReference type="EMBL" id="SHBH01000009">
    <property type="protein sequence ID" value="RZO26673.1"/>
    <property type="molecule type" value="Genomic_DNA"/>
</dbReference>
<organism evidence="8 9">
    <name type="scientific">SAR86 cluster bacterium</name>
    <dbReference type="NCBI Taxonomy" id="2030880"/>
    <lineage>
        <taxon>Bacteria</taxon>
        <taxon>Pseudomonadati</taxon>
        <taxon>Pseudomonadota</taxon>
        <taxon>Gammaproteobacteria</taxon>
        <taxon>SAR86 cluster</taxon>
    </lineage>
</organism>